<feature type="transmembrane region" description="Helical" evidence="1">
    <location>
        <begin position="162"/>
        <end position="183"/>
    </location>
</feature>
<dbReference type="RefSeq" id="WP_127802093.1">
    <property type="nucleotide sequence ID" value="NZ_SACY01000001.1"/>
</dbReference>
<keyword evidence="3" id="KW-1185">Reference proteome</keyword>
<evidence type="ECO:0000256" key="1">
    <source>
        <dbReference type="SAM" id="Phobius"/>
    </source>
</evidence>
<evidence type="ECO:0000313" key="3">
    <source>
        <dbReference type="Proteomes" id="UP000282832"/>
    </source>
</evidence>
<keyword evidence="1" id="KW-0472">Membrane</keyword>
<protein>
    <recommendedName>
        <fullName evidence="4">SH3 domain-containing protein</fullName>
    </recommendedName>
</protein>
<gene>
    <name evidence="2" type="ORF">EOJ36_00670</name>
</gene>
<dbReference type="EMBL" id="SACY01000001">
    <property type="protein sequence ID" value="RVU26541.1"/>
    <property type="molecule type" value="Genomic_DNA"/>
</dbReference>
<evidence type="ECO:0000313" key="2">
    <source>
        <dbReference type="EMBL" id="RVU26541.1"/>
    </source>
</evidence>
<evidence type="ECO:0008006" key="4">
    <source>
        <dbReference type="Google" id="ProtNLM"/>
    </source>
</evidence>
<keyword evidence="1" id="KW-0812">Transmembrane</keyword>
<dbReference type="Proteomes" id="UP000282832">
    <property type="component" value="Unassembled WGS sequence"/>
</dbReference>
<feature type="transmembrane region" description="Helical" evidence="1">
    <location>
        <begin position="129"/>
        <end position="150"/>
    </location>
</feature>
<proteinExistence type="predicted"/>
<name>A0A437PWB1_9BACT</name>
<sequence>MQIQSLNKIIFFFIFFFTIAQIANSQIDRVEIEKADLLFKNNHLLEAEKIYNQNLESNKPAQKQILLKLAFIAKEKNNWLDELYFLSSYQSQKASWAISKRMNEIAEKRKLKGYDLDIWARLQWFYFNYYGYIISILIFPAILMGLSLFLKKIQNQSFSKNQVGIFLIYLIILLAINNFPSFISQGLCANTKTYARNFASSAAPVVQILPKGTHINYIFKRGDWVPCLIEGEIGYIKTKDLLFID</sequence>
<dbReference type="AlphaFoldDB" id="A0A437PWB1"/>
<accession>A0A437PWB1</accession>
<dbReference type="OrthoDB" id="977366at2"/>
<reference evidence="2 3" key="1">
    <citation type="submission" date="2019-01" db="EMBL/GenBank/DDBJ databases">
        <authorList>
            <person name="Chen W.-M."/>
        </authorList>
    </citation>
    <scope>NUCLEOTIDE SEQUENCE [LARGE SCALE GENOMIC DNA]</scope>
    <source>
        <strain evidence="2 3">FSY-15</strain>
    </source>
</reference>
<organism evidence="2 3">
    <name type="scientific">Sandaracinomonas limnophila</name>
    <dbReference type="NCBI Taxonomy" id="1862386"/>
    <lineage>
        <taxon>Bacteria</taxon>
        <taxon>Pseudomonadati</taxon>
        <taxon>Bacteroidota</taxon>
        <taxon>Cytophagia</taxon>
        <taxon>Cytophagales</taxon>
        <taxon>Flectobacillaceae</taxon>
        <taxon>Sandaracinomonas</taxon>
    </lineage>
</organism>
<comment type="caution">
    <text evidence="2">The sequence shown here is derived from an EMBL/GenBank/DDBJ whole genome shotgun (WGS) entry which is preliminary data.</text>
</comment>
<keyword evidence="1" id="KW-1133">Transmembrane helix</keyword>